<feature type="non-terminal residue" evidence="1">
    <location>
        <position position="83"/>
    </location>
</feature>
<dbReference type="Proteomes" id="UP000789860">
    <property type="component" value="Unassembled WGS sequence"/>
</dbReference>
<evidence type="ECO:0000313" key="1">
    <source>
        <dbReference type="EMBL" id="CAG8709557.1"/>
    </source>
</evidence>
<keyword evidence="2" id="KW-1185">Reference proteome</keyword>
<dbReference type="EMBL" id="CAJVPM010042619">
    <property type="protein sequence ID" value="CAG8709557.1"/>
    <property type="molecule type" value="Genomic_DNA"/>
</dbReference>
<accession>A0ACA9PHS0</accession>
<feature type="non-terminal residue" evidence="1">
    <location>
        <position position="1"/>
    </location>
</feature>
<protein>
    <submittedName>
        <fullName evidence="1">9367_t:CDS:1</fullName>
    </submittedName>
</protein>
<sequence>TYLLLYHTTLPNPACKITSAFSTGFTLFHRQVIAGISIITYLRVCRQKNCDTGRYDWKLFLPVLIISVVISVLALDSYGPVIY</sequence>
<reference evidence="1" key="1">
    <citation type="submission" date="2021-06" db="EMBL/GenBank/DDBJ databases">
        <authorList>
            <person name="Kallberg Y."/>
            <person name="Tangrot J."/>
            <person name="Rosling A."/>
        </authorList>
    </citation>
    <scope>NUCLEOTIDE SEQUENCE</scope>
    <source>
        <strain evidence="1">AU212A</strain>
    </source>
</reference>
<name>A0ACA9PHS0_9GLOM</name>
<evidence type="ECO:0000313" key="2">
    <source>
        <dbReference type="Proteomes" id="UP000789860"/>
    </source>
</evidence>
<comment type="caution">
    <text evidence="1">The sequence shown here is derived from an EMBL/GenBank/DDBJ whole genome shotgun (WGS) entry which is preliminary data.</text>
</comment>
<gene>
    <name evidence="1" type="ORF">SCALOS_LOCUS10812</name>
</gene>
<organism evidence="1 2">
    <name type="scientific">Scutellospora calospora</name>
    <dbReference type="NCBI Taxonomy" id="85575"/>
    <lineage>
        <taxon>Eukaryota</taxon>
        <taxon>Fungi</taxon>
        <taxon>Fungi incertae sedis</taxon>
        <taxon>Mucoromycota</taxon>
        <taxon>Glomeromycotina</taxon>
        <taxon>Glomeromycetes</taxon>
        <taxon>Diversisporales</taxon>
        <taxon>Gigasporaceae</taxon>
        <taxon>Scutellospora</taxon>
    </lineage>
</organism>
<proteinExistence type="predicted"/>